<dbReference type="Pfam" id="PF01436">
    <property type="entry name" value="NHL"/>
    <property type="match status" value="2"/>
</dbReference>
<sequence>MYSNSVHLGLLIVILFGGLTSIFADNVADKNHEDCTALNNKVKHLITIVENLTDRLSQYEQELKNLKNRITALEGHVAINNKQNKNTPLRGNCIAIHPNTTWQHNGIIVAGGHGAGKENHQLNQPLGLYVDDDETIYVAEWSNNRIMEWKSGATSGHVVAGGNGGGSRLDQLSSPRDVIIDKEKDSFIICDRSNKRIVQWPRHNGTNGKVIISNVHCWSLTMDDSGSLYVSDDVNSEVRRYGKGEFQVQGIVVAGGNGKGNRLDQLSSPTYIFVDHDYSVYVSDADNNRVMKWMKDAKQGIVVAGGLGKGNELTQLSNPEGIVVDQSGSVYVADMRNNRIVRWMKGATKASVISDENNQENRINQLRTPIGLSFDRHGNLYVAELGNHRVQKFNINSKGDDGLVFGGIYQLIHVASDKCLDIHGVDTNRGANVQILKNHKGKNQLWLINMNDDGTVKLINPFSRKVLDVSGGHTSDGTNVQIWIDNETNAQKWRLQSLEDGIYKLIHASSGKVLDVKNDETNVRIWSENNSTAQSWRLVPLVLSKDKCSDFNVKENWDYWGNDIDAPIANTTFAECYAKCCSDGRCHAFTWNRVDQKCFLKSSIGSGGNSYSDGIAGSHLDISNLLGVFQQPPHMETNVTYRVESNTSEWHSTGYYVAPNTLIKIDVLEQVGASGWSVRIGCHTDNLVDHETQRRPPLISLSKSLSLKRIQMSSQYGGLLFLESPDASGCSITVSLHHVILTPTYDLSNAQRAVDWRHRQRHAQGTWADIAGRHIVFNLPSRSVLNLTKTQLDAALQFWDSVILASHNLRGTKPTHRERIVADIQPSVGYMHSGYPIVTQMNIADPKSDQFVLNTNFLKKNGSWGIFHEIGHNLQRDWWTFDGTTEVTSNIFTLYVLDTICHIRPRIHTWNRDAISNTRQYIENGANFTIWKEDSSLALHIYAQLAREFDWKSYKFVFLHYERIKPNLSSNQEKIDYWIETFSRQVQQNLVPLFKFWGFPISQPTINTLSSLKIANISDDLIQIAPHRYRVKEL</sequence>
<dbReference type="Pfam" id="PF00024">
    <property type="entry name" value="PAN_1"/>
    <property type="match status" value="1"/>
</dbReference>
<dbReference type="InterPro" id="IPR000177">
    <property type="entry name" value="Apple"/>
</dbReference>
<dbReference type="PROSITE" id="PS50231">
    <property type="entry name" value="RICIN_B_LECTIN"/>
    <property type="match status" value="1"/>
</dbReference>
<dbReference type="GO" id="GO:0005576">
    <property type="term" value="C:extracellular region"/>
    <property type="evidence" value="ECO:0007669"/>
    <property type="project" value="InterPro"/>
</dbReference>
<dbReference type="PANTHER" id="PTHR15730">
    <property type="entry name" value="EXPERIMENTAL AUTOIMMUNE PROSTATITIS ANTIGEN 2-RELATED"/>
    <property type="match status" value="1"/>
</dbReference>
<feature type="signal peptide" evidence="5">
    <location>
        <begin position="1"/>
        <end position="24"/>
    </location>
</feature>
<dbReference type="SMART" id="SM01276">
    <property type="entry name" value="M60-like"/>
    <property type="match status" value="1"/>
</dbReference>
<dbReference type="SUPFAM" id="SSF50370">
    <property type="entry name" value="Ricin B-like lectins"/>
    <property type="match status" value="1"/>
</dbReference>
<dbReference type="Gene3D" id="2.60.120.1250">
    <property type="entry name" value="Peptidase M60, enhancin-like domain 1"/>
    <property type="match status" value="1"/>
</dbReference>
<dbReference type="Proteomes" id="UP000663828">
    <property type="component" value="Unassembled WGS sequence"/>
</dbReference>
<dbReference type="CDD" id="cd05819">
    <property type="entry name" value="NHL"/>
    <property type="match status" value="1"/>
</dbReference>
<evidence type="ECO:0000256" key="5">
    <source>
        <dbReference type="SAM" id="SignalP"/>
    </source>
</evidence>
<evidence type="ECO:0000259" key="6">
    <source>
        <dbReference type="PROSITE" id="PS50948"/>
    </source>
</evidence>
<keyword evidence="5" id="KW-0732">Signal</keyword>
<protein>
    <submittedName>
        <fullName evidence="8">Uncharacterized protein</fullName>
    </submittedName>
</protein>
<dbReference type="Gene3D" id="2.40.10.500">
    <property type="match status" value="2"/>
</dbReference>
<reference evidence="8" key="1">
    <citation type="submission" date="2021-02" db="EMBL/GenBank/DDBJ databases">
        <authorList>
            <person name="Nowell W R."/>
        </authorList>
    </citation>
    <scope>NUCLEOTIDE SEQUENCE</scope>
</reference>
<gene>
    <name evidence="8" type="ORF">XAT740_LOCUS24795</name>
</gene>
<dbReference type="EMBL" id="CAJNOR010001937">
    <property type="protein sequence ID" value="CAF1222698.1"/>
    <property type="molecule type" value="Genomic_DNA"/>
</dbReference>
<proteinExistence type="predicted"/>
<dbReference type="Gene3D" id="2.120.10.30">
    <property type="entry name" value="TolB, C-terminal domain"/>
    <property type="match status" value="1"/>
</dbReference>
<dbReference type="CDD" id="cd01100">
    <property type="entry name" value="APPLE_Factor_XI_like"/>
    <property type="match status" value="1"/>
</dbReference>
<dbReference type="CDD" id="cd00161">
    <property type="entry name" value="beta-trefoil_Ricin-like"/>
    <property type="match status" value="1"/>
</dbReference>
<dbReference type="InterPro" id="IPR000772">
    <property type="entry name" value="Ricin_B_lectin"/>
</dbReference>
<evidence type="ECO:0000256" key="3">
    <source>
        <dbReference type="PROSITE-ProRule" id="PRU00504"/>
    </source>
</evidence>
<dbReference type="PROSITE" id="PS50948">
    <property type="entry name" value="PAN"/>
    <property type="match status" value="1"/>
</dbReference>
<evidence type="ECO:0000256" key="2">
    <source>
        <dbReference type="ARBA" id="ARBA00023157"/>
    </source>
</evidence>
<dbReference type="PROSITE" id="PS51125">
    <property type="entry name" value="NHL"/>
    <property type="match status" value="2"/>
</dbReference>
<feature type="coiled-coil region" evidence="4">
    <location>
        <begin position="42"/>
        <end position="76"/>
    </location>
</feature>
<dbReference type="PROSITE" id="PS51723">
    <property type="entry name" value="PEPTIDASE_M60"/>
    <property type="match status" value="1"/>
</dbReference>
<dbReference type="InterPro" id="IPR011042">
    <property type="entry name" value="6-blade_b-propeller_TolB-like"/>
</dbReference>
<evidence type="ECO:0000259" key="7">
    <source>
        <dbReference type="PROSITE" id="PS51723"/>
    </source>
</evidence>
<dbReference type="Gene3D" id="3.50.4.10">
    <property type="entry name" value="Hepatocyte Growth Factor"/>
    <property type="match status" value="1"/>
</dbReference>
<dbReference type="PANTHER" id="PTHR15730:SF5">
    <property type="entry name" value="SI:CH211-210B2.2-RELATED"/>
    <property type="match status" value="1"/>
</dbReference>
<dbReference type="Pfam" id="PF17291">
    <property type="entry name" value="M60-like_N"/>
    <property type="match status" value="1"/>
</dbReference>
<dbReference type="InterPro" id="IPR042279">
    <property type="entry name" value="Pep_M60_3"/>
</dbReference>
<dbReference type="GO" id="GO:0006508">
    <property type="term" value="P:proteolysis"/>
    <property type="evidence" value="ECO:0007669"/>
    <property type="project" value="InterPro"/>
</dbReference>
<accession>A0A814Y0H8</accession>
<name>A0A814Y0H8_ADIRI</name>
<dbReference type="InterPro" id="IPR051244">
    <property type="entry name" value="TCAF"/>
</dbReference>
<evidence type="ECO:0000313" key="9">
    <source>
        <dbReference type="Proteomes" id="UP000663828"/>
    </source>
</evidence>
<feature type="repeat" description="NHL" evidence="3">
    <location>
        <begin position="365"/>
        <end position="396"/>
    </location>
</feature>
<dbReference type="SUPFAM" id="SSF63829">
    <property type="entry name" value="Calcium-dependent phosphotriesterase"/>
    <property type="match status" value="1"/>
</dbReference>
<evidence type="ECO:0000256" key="4">
    <source>
        <dbReference type="SAM" id="Coils"/>
    </source>
</evidence>
<keyword evidence="9" id="KW-1185">Reference proteome</keyword>
<dbReference type="InterPro" id="IPR031161">
    <property type="entry name" value="Peptidase_M60_dom"/>
</dbReference>
<dbReference type="AlphaFoldDB" id="A0A814Y0H8"/>
<dbReference type="SMART" id="SM00458">
    <property type="entry name" value="RICIN"/>
    <property type="match status" value="1"/>
</dbReference>
<feature type="domain" description="Peptidase M60" evidence="7">
    <location>
        <begin position="648"/>
        <end position="950"/>
    </location>
</feature>
<keyword evidence="4" id="KW-0175">Coiled coil</keyword>
<dbReference type="InterPro" id="IPR001258">
    <property type="entry name" value="NHL_repeat"/>
</dbReference>
<keyword evidence="1" id="KW-0677">Repeat</keyword>
<dbReference type="Gene3D" id="2.80.10.50">
    <property type="match status" value="1"/>
</dbReference>
<dbReference type="InterPro" id="IPR035992">
    <property type="entry name" value="Ricin_B-like_lectins"/>
</dbReference>
<dbReference type="Pfam" id="PF00652">
    <property type="entry name" value="Ricin_B_lectin"/>
    <property type="match status" value="1"/>
</dbReference>
<keyword evidence="2" id="KW-1015">Disulfide bond</keyword>
<dbReference type="Gene3D" id="1.10.390.30">
    <property type="entry name" value="Peptidase M60, enhancin-like domain 3"/>
    <property type="match status" value="1"/>
</dbReference>
<evidence type="ECO:0000313" key="8">
    <source>
        <dbReference type="EMBL" id="CAF1222698.1"/>
    </source>
</evidence>
<dbReference type="InterPro" id="IPR035423">
    <property type="entry name" value="M60-like_N"/>
</dbReference>
<feature type="domain" description="Apple" evidence="6">
    <location>
        <begin position="548"/>
        <end position="616"/>
    </location>
</feature>
<feature type="repeat" description="NHL" evidence="3">
    <location>
        <begin position="116"/>
        <end position="152"/>
    </location>
</feature>
<evidence type="ECO:0000256" key="1">
    <source>
        <dbReference type="ARBA" id="ARBA00022737"/>
    </source>
</evidence>
<organism evidence="8 9">
    <name type="scientific">Adineta ricciae</name>
    <name type="common">Rotifer</name>
    <dbReference type="NCBI Taxonomy" id="249248"/>
    <lineage>
        <taxon>Eukaryota</taxon>
        <taxon>Metazoa</taxon>
        <taxon>Spiralia</taxon>
        <taxon>Gnathifera</taxon>
        <taxon>Rotifera</taxon>
        <taxon>Eurotatoria</taxon>
        <taxon>Bdelloidea</taxon>
        <taxon>Adinetida</taxon>
        <taxon>Adinetidae</taxon>
        <taxon>Adineta</taxon>
    </lineage>
</organism>
<comment type="caution">
    <text evidence="8">The sequence shown here is derived from an EMBL/GenBank/DDBJ whole genome shotgun (WGS) entry which is preliminary data.</text>
</comment>
<dbReference type="Pfam" id="PF13402">
    <property type="entry name" value="Peptidase_M60"/>
    <property type="match status" value="1"/>
</dbReference>
<dbReference type="InterPro" id="IPR003609">
    <property type="entry name" value="Pan_app"/>
</dbReference>
<dbReference type="Gene3D" id="3.40.390.80">
    <property type="entry name" value="Peptidase M60, enhancin-like domain 2"/>
    <property type="match status" value="1"/>
</dbReference>
<feature type="chain" id="PRO_5032840035" evidence="5">
    <location>
        <begin position="25"/>
        <end position="1034"/>
    </location>
</feature>